<evidence type="ECO:0000256" key="4">
    <source>
        <dbReference type="ARBA" id="ARBA00022597"/>
    </source>
</evidence>
<feature type="transmembrane region" description="Helical" evidence="9">
    <location>
        <begin position="189"/>
        <end position="209"/>
    </location>
</feature>
<keyword evidence="6 9" id="KW-1133">Transmembrane helix</keyword>
<feature type="transmembrane region" description="Helical" evidence="9">
    <location>
        <begin position="86"/>
        <end position="106"/>
    </location>
</feature>
<dbReference type="Proteomes" id="UP000062160">
    <property type="component" value="Unassembled WGS sequence"/>
</dbReference>
<dbReference type="GO" id="GO:0009401">
    <property type="term" value="P:phosphoenolpyruvate-dependent sugar phosphotransferase system"/>
    <property type="evidence" value="ECO:0007669"/>
    <property type="project" value="InterPro"/>
</dbReference>
<feature type="transmembrane region" description="Helical" evidence="9">
    <location>
        <begin position="403"/>
        <end position="422"/>
    </location>
</feature>
<evidence type="ECO:0000313" key="12">
    <source>
        <dbReference type="Proteomes" id="UP000062160"/>
    </source>
</evidence>
<evidence type="ECO:0000259" key="10">
    <source>
        <dbReference type="PROSITE" id="PS51105"/>
    </source>
</evidence>
<keyword evidence="3 8" id="KW-1003">Cell membrane</keyword>
<feature type="domain" description="PTS EIIC type-3" evidence="10">
    <location>
        <begin position="12"/>
        <end position="421"/>
    </location>
</feature>
<feature type="transmembrane region" description="Helical" evidence="9">
    <location>
        <begin position="294"/>
        <end position="313"/>
    </location>
</feature>
<evidence type="ECO:0000256" key="7">
    <source>
        <dbReference type="ARBA" id="ARBA00023136"/>
    </source>
</evidence>
<keyword evidence="2 8" id="KW-0813">Transport</keyword>
<feature type="transmembrane region" description="Helical" evidence="9">
    <location>
        <begin position="118"/>
        <end position="138"/>
    </location>
</feature>
<dbReference type="RefSeq" id="WP_059033017.1">
    <property type="nucleotide sequence ID" value="NZ_DF977002.1"/>
</dbReference>
<dbReference type="PANTHER" id="PTHR33989">
    <property type="match status" value="1"/>
</dbReference>
<protein>
    <recommendedName>
        <fullName evidence="8">Permease IIC component</fullName>
    </recommendedName>
</protein>
<dbReference type="InterPro" id="IPR003352">
    <property type="entry name" value="PTS_EIIC"/>
</dbReference>
<keyword evidence="4 8" id="KW-0762">Sugar transport</keyword>
<dbReference type="PROSITE" id="PS51105">
    <property type="entry name" value="PTS_EIIC_TYPE_3"/>
    <property type="match status" value="1"/>
</dbReference>
<comment type="function">
    <text evidence="8">The phosphoenolpyruvate-dependent sugar phosphotransferase system (PTS), a major carbohydrate active -transport system, catalyzes the phosphorylation of incoming sugar substrates concomitant with their translocation across the cell membrane.</text>
</comment>
<organism evidence="11">
    <name type="scientific">Tepidanaerobacter syntrophicus</name>
    <dbReference type="NCBI Taxonomy" id="224999"/>
    <lineage>
        <taxon>Bacteria</taxon>
        <taxon>Bacillati</taxon>
        <taxon>Bacillota</taxon>
        <taxon>Clostridia</taxon>
        <taxon>Thermosediminibacterales</taxon>
        <taxon>Tepidanaerobacteraceae</taxon>
        <taxon>Tepidanaerobacter</taxon>
    </lineage>
</organism>
<dbReference type="GO" id="GO:1902815">
    <property type="term" value="P:N,N'-diacetylchitobiose import"/>
    <property type="evidence" value="ECO:0007669"/>
    <property type="project" value="TreeGrafter"/>
</dbReference>
<dbReference type="GO" id="GO:0005886">
    <property type="term" value="C:plasma membrane"/>
    <property type="evidence" value="ECO:0007669"/>
    <property type="project" value="UniProtKB-SubCell"/>
</dbReference>
<dbReference type="NCBIfam" id="TIGR00410">
    <property type="entry name" value="lacE"/>
    <property type="match status" value="1"/>
</dbReference>
<dbReference type="PIRSF" id="PIRSF006351">
    <property type="entry name" value="PTS_EIIC-Cellobiose"/>
    <property type="match status" value="1"/>
</dbReference>
<evidence type="ECO:0000256" key="2">
    <source>
        <dbReference type="ARBA" id="ARBA00022448"/>
    </source>
</evidence>
<dbReference type="InterPro" id="IPR051088">
    <property type="entry name" value="PTS_Sugar-EIIC/EIIB"/>
</dbReference>
<accession>A0A0U9HRF8</accession>
<evidence type="ECO:0000256" key="8">
    <source>
        <dbReference type="PIRNR" id="PIRNR006351"/>
    </source>
</evidence>
<dbReference type="Pfam" id="PF02378">
    <property type="entry name" value="PTS_EIIC"/>
    <property type="match status" value="1"/>
</dbReference>
<evidence type="ECO:0000256" key="6">
    <source>
        <dbReference type="ARBA" id="ARBA00022989"/>
    </source>
</evidence>
<dbReference type="InterPro" id="IPR004501">
    <property type="entry name" value="PTS_EIIC_3"/>
</dbReference>
<feature type="transmembrane region" description="Helical" evidence="9">
    <location>
        <begin position="351"/>
        <end position="369"/>
    </location>
</feature>
<dbReference type="GO" id="GO:0008982">
    <property type="term" value="F:protein-N(PI)-phosphohistidine-sugar phosphotransferase activity"/>
    <property type="evidence" value="ECO:0007669"/>
    <property type="project" value="UniProtKB-UniRule"/>
</dbReference>
<name>A0A0U9HRF8_9FIRM</name>
<reference evidence="11" key="1">
    <citation type="journal article" date="2016" name="Genome Announc.">
        <title>Draft Genome Sequence of the Syntrophic Lactate-Degrading Bacterium Tepidanaerobacter syntrophicus JLT.</title>
        <authorList>
            <person name="Matsuura N."/>
            <person name="Ohashi A."/>
            <person name="Tourlousse D.M."/>
            <person name="Sekiguchi Y."/>
        </authorList>
    </citation>
    <scope>NUCLEOTIDE SEQUENCE [LARGE SCALE GENOMIC DNA]</scope>
    <source>
        <strain evidence="11">JL</strain>
    </source>
</reference>
<sequence length="450" mass="49815">MNNFLDKFSSVVEKYLSPITGKVAQNKYLQIIATSFMTILPIILIGSFSLILSRPFLDYNMLEPNSVLYGFFKAWAQFSEVYGPHLSFLFGITLGSQALYLSLAIAYNTALKNDMNTFLTMLVAFISFLLINSQYVQWNWDTSYFGGTGLFSAIITTFVSVELYHWFVKKKLGYINFPDTVPASLRNSLGNLVPITLIFIIMLLGRILLAEGFNTSFPEIMMAIGKPLNLAVDTIWGISLSSTFAQIGWWFGIHSSAILSVVMPSLEANTLENAAAYAAGASLKQLPRIVTSPFYFNFVAIGGGGATLGLVFLMLRSKSKQIQTIGKLAIVPGIFGINEPVLFGLPIVLNPIFLIPFLLAQIVNIILCYVPMSMGLINRTFVNVSSTVPVGLGQLLSSLDYKSLILTVVCIIADVIVYYPFFKVYEKQKLQEEANTSNLEDVDLEEIEVL</sequence>
<dbReference type="PANTHER" id="PTHR33989:SF4">
    <property type="entry name" value="PTS SYSTEM N,N'-DIACETYLCHITOBIOSE-SPECIFIC EIIC COMPONENT"/>
    <property type="match status" value="1"/>
</dbReference>
<dbReference type="AlphaFoldDB" id="A0A0U9HRF8"/>
<proteinExistence type="predicted"/>
<feature type="transmembrane region" description="Helical" evidence="9">
    <location>
        <begin position="28"/>
        <end position="52"/>
    </location>
</feature>
<dbReference type="InterPro" id="IPR004796">
    <property type="entry name" value="PTS_IIC_cello"/>
</dbReference>
<evidence type="ECO:0000256" key="5">
    <source>
        <dbReference type="ARBA" id="ARBA00022692"/>
    </source>
</evidence>
<feature type="transmembrane region" description="Helical" evidence="9">
    <location>
        <begin position="325"/>
        <end position="345"/>
    </location>
</feature>
<gene>
    <name evidence="11" type="ORF">TSYNT_8136</name>
</gene>
<keyword evidence="12" id="KW-1185">Reference proteome</keyword>
<evidence type="ECO:0000256" key="9">
    <source>
        <dbReference type="SAM" id="Phobius"/>
    </source>
</evidence>
<keyword evidence="7 8" id="KW-0472">Membrane</keyword>
<comment type="subcellular location">
    <subcellularLocation>
        <location evidence="1">Cell membrane</location>
        <topology evidence="1">Multi-pass membrane protein</topology>
    </subcellularLocation>
</comment>
<dbReference type="OrthoDB" id="1641940at2"/>
<dbReference type="EMBL" id="DF977002">
    <property type="protein sequence ID" value="GAQ25607.1"/>
    <property type="molecule type" value="Genomic_DNA"/>
</dbReference>
<evidence type="ECO:0000256" key="1">
    <source>
        <dbReference type="ARBA" id="ARBA00004651"/>
    </source>
</evidence>
<dbReference type="STRING" id="224999.GCA_001485475_01637"/>
<feature type="transmembrane region" description="Helical" evidence="9">
    <location>
        <begin position="144"/>
        <end position="168"/>
    </location>
</feature>
<keyword evidence="5 9" id="KW-0812">Transmembrane</keyword>
<evidence type="ECO:0000256" key="3">
    <source>
        <dbReference type="ARBA" id="ARBA00022475"/>
    </source>
</evidence>
<evidence type="ECO:0000313" key="11">
    <source>
        <dbReference type="EMBL" id="GAQ25607.1"/>
    </source>
</evidence>